<dbReference type="Gene3D" id="3.40.50.300">
    <property type="entry name" value="P-loop containing nucleotide triphosphate hydrolases"/>
    <property type="match status" value="1"/>
</dbReference>
<reference evidence="1 2" key="1">
    <citation type="journal article" date="2015" name="Nat. Commun.">
        <title>Lucilia cuprina genome unlocks parasitic fly biology to underpin future interventions.</title>
        <authorList>
            <person name="Anstead C.A."/>
            <person name="Korhonen P.K."/>
            <person name="Young N.D."/>
            <person name="Hall R.S."/>
            <person name="Jex A.R."/>
            <person name="Murali S.C."/>
            <person name="Hughes D.S."/>
            <person name="Lee S.F."/>
            <person name="Perry T."/>
            <person name="Stroehlein A.J."/>
            <person name="Ansell B.R."/>
            <person name="Breugelmans B."/>
            <person name="Hofmann A."/>
            <person name="Qu J."/>
            <person name="Dugan S."/>
            <person name="Lee S.L."/>
            <person name="Chao H."/>
            <person name="Dinh H."/>
            <person name="Han Y."/>
            <person name="Doddapaneni H.V."/>
            <person name="Worley K.C."/>
            <person name="Muzny D.M."/>
            <person name="Ioannidis P."/>
            <person name="Waterhouse R.M."/>
            <person name="Zdobnov E.M."/>
            <person name="James P.J."/>
            <person name="Bagnall N.H."/>
            <person name="Kotze A.C."/>
            <person name="Gibbs R.A."/>
            <person name="Richards S."/>
            <person name="Batterham P."/>
            <person name="Gasser R.B."/>
        </authorList>
    </citation>
    <scope>NUCLEOTIDE SEQUENCE [LARGE SCALE GENOMIC DNA]</scope>
    <source>
        <strain evidence="1 2">LS</strain>
        <tissue evidence="1">Full body</tissue>
    </source>
</reference>
<dbReference type="InterPro" id="IPR006517">
    <property type="entry name" value="Phage_terminase_lsu-like_C"/>
</dbReference>
<dbReference type="NCBIfam" id="TIGR01630">
    <property type="entry name" value="psiM2_ORF9"/>
    <property type="match status" value="1"/>
</dbReference>
<organism evidence="1 2">
    <name type="scientific">Lucilia cuprina</name>
    <name type="common">Green bottle fly</name>
    <name type="synonym">Australian sheep blowfly</name>
    <dbReference type="NCBI Taxonomy" id="7375"/>
    <lineage>
        <taxon>Eukaryota</taxon>
        <taxon>Metazoa</taxon>
        <taxon>Ecdysozoa</taxon>
        <taxon>Arthropoda</taxon>
        <taxon>Hexapoda</taxon>
        <taxon>Insecta</taxon>
        <taxon>Pterygota</taxon>
        <taxon>Neoptera</taxon>
        <taxon>Endopterygota</taxon>
        <taxon>Diptera</taxon>
        <taxon>Brachycera</taxon>
        <taxon>Muscomorpha</taxon>
        <taxon>Oestroidea</taxon>
        <taxon>Calliphoridae</taxon>
        <taxon>Luciliinae</taxon>
        <taxon>Lucilia</taxon>
    </lineage>
</organism>
<gene>
    <name evidence="1" type="ORF">FF38_10495</name>
</gene>
<evidence type="ECO:0000313" key="2">
    <source>
        <dbReference type="Proteomes" id="UP000037069"/>
    </source>
</evidence>
<dbReference type="Proteomes" id="UP000037069">
    <property type="component" value="Unassembled WGS sequence"/>
</dbReference>
<evidence type="ECO:0000313" key="1">
    <source>
        <dbReference type="EMBL" id="KNC30492.1"/>
    </source>
</evidence>
<name>A0A0L0CE64_LUCCU</name>
<dbReference type="Gene3D" id="3.30.420.240">
    <property type="match status" value="1"/>
</dbReference>
<sequence>MFELTEFKNAVPMHMRSAVTQEMVDTINRVINDPLEAEAFKDNAITFTSVLKDGKFKMADYLNAVRYVTFKSSGCSNQEAYIRTFPERYADFVNRGYDDKRISSYVAMYTKGKLVVALQEQIMIPLRILNYDKKQEAINVLSGIIANPKATDKNKIEAANTLLTHLADPKENDNALNVNINLEGAEGIVAQLTKNMNEIASISQGRVIDGTASVKEMANVKLVETVDEWLNSVDYTEINTKYRPSPFAFKFVQFVVNIVNDGKGDSEPTPPVHLKMLDGLTTQHTHIANLCSRGLAKTTLFAEYLFLYIACFGEIDGFGKVHVAMYVADSMDNGAKNLRKNLENRYLQSQTLQKFVPVAKFTDKRIEFVNADGHKFGLGLFGAKTGIRGNKMYGKRPTLAVLDDLVSDEDAKSKTEMEAIKDTVYNGVDHALDPTKKKIVFNGTPFNKNDVLYEAVESGGWYVNVYPICERFPCEEHEFVGAWPERFSYEFVKSQYELAVRTGRIKSFNQELMLRIASDEERMIQESWIQYYSRTNLMTQLQNYHYYITTDFAVSSKESADYSVIIVWAYDYQGNWYLVDGICKKQEMDANLNDLFRLVQIYNPQSVGVEVTGQQSGFISWIRREQEMRNLYFSFARSGSRKEPGIRPVTDKLTRMKMAVPLFATGKIFFPKEISTEKLMVELLDELRMAMYGGFKSKHDDALDNVSMLPLMEAIKPSMPVNIVYNAGTGLSKGELQSLAIGGSGSGVIPEEHRATLIEHINKGLLQLFARFPLKEAQVVIELHDHINIYYLREKYCSLNEDSPVDRKYRYIAETPESRFGNNVLRIDQVFNKEGRRQDLNDDPMCPSLRIPEFDAIQVPRPITGEILFVIYRASHEQIPDDATDDYEVHLPSSHLEALNSYVAHRVFMAIGGERQTAKGQEQLAKFNSLISLIEEKNLDNNSYQATNTRFCCGGFV</sequence>
<protein>
    <submittedName>
        <fullName evidence="1">Uncharacterized protein</fullName>
    </submittedName>
</protein>
<dbReference type="InterPro" id="IPR027417">
    <property type="entry name" value="P-loop_NTPase"/>
</dbReference>
<dbReference type="EMBL" id="JRES01000511">
    <property type="protein sequence ID" value="KNC30492.1"/>
    <property type="molecule type" value="Genomic_DNA"/>
</dbReference>
<keyword evidence="2" id="KW-1185">Reference proteome</keyword>
<dbReference type="AlphaFoldDB" id="A0A0L0CE64"/>
<proteinExistence type="predicted"/>
<accession>A0A0L0CE64</accession>
<comment type="caution">
    <text evidence="1">The sequence shown here is derived from an EMBL/GenBank/DDBJ whole genome shotgun (WGS) entry which is preliminary data.</text>
</comment>